<dbReference type="OrthoDB" id="9129140at2"/>
<keyword evidence="2" id="KW-1185">Reference proteome</keyword>
<sequence length="389" mass="42114">MQYINIAKAMEEIAITDMGAILADHIASSLSKKNRSQVEAINQALNFSFPLFRTRPINGNRILELRRAAMLISKTFETPSAPLPRGGRAPHESWDEQDLEVYIGQQKQAAERKPKPAGAPGPYLGASFWAYATEDERSTAITGYRESLELCTFGLLAATHATRAAVTGPSQMGIDIYADLVRIWFGSAPGTAEKVRDALHKTLSGLKTRYIRLGYGGKNVRAVGANTFKEAGFGDGGAKVGNISAIGNGIFAYAPSKSSGVTDQFVLGKLFFDSQHTTIGLTNQIVAIDDEEKMDVTRSGAVVHEATHMYAGTIDVPLSDAVYDSCGWEHPGVKDKRKLAYGAQRCLSLAKSTPTNAAQSALDNADTYRIFCELAKYHRQHAGAPVVIR</sequence>
<reference evidence="1 2" key="1">
    <citation type="submission" date="2019-04" db="EMBL/GenBank/DDBJ databases">
        <title>Trinickia sp. 7GSK02, isolated from subtropical forest soil.</title>
        <authorList>
            <person name="Gao Z.-H."/>
            <person name="Qiu L.-H."/>
        </authorList>
    </citation>
    <scope>NUCLEOTIDE SEQUENCE [LARGE SCALE GENOMIC DNA]</scope>
    <source>
        <strain evidence="1 2">7GSK02</strain>
    </source>
</reference>
<dbReference type="EMBL" id="SWJE01000006">
    <property type="protein sequence ID" value="TKC88745.1"/>
    <property type="molecule type" value="Genomic_DNA"/>
</dbReference>
<evidence type="ECO:0000313" key="2">
    <source>
        <dbReference type="Proteomes" id="UP000305539"/>
    </source>
</evidence>
<dbReference type="InterPro" id="IPR024079">
    <property type="entry name" value="MetalloPept_cat_dom_sf"/>
</dbReference>
<dbReference type="AlphaFoldDB" id="A0A4U1I6B7"/>
<evidence type="ECO:0000313" key="1">
    <source>
        <dbReference type="EMBL" id="TKC88745.1"/>
    </source>
</evidence>
<accession>A0A4U1I6B7</accession>
<comment type="caution">
    <text evidence="1">The sequence shown here is derived from an EMBL/GenBank/DDBJ whole genome shotgun (WGS) entry which is preliminary data.</text>
</comment>
<dbReference type="RefSeq" id="WP_136895197.1">
    <property type="nucleotide sequence ID" value="NZ_SWJE01000006.1"/>
</dbReference>
<name>A0A4U1I6B7_9BURK</name>
<dbReference type="GO" id="GO:0008237">
    <property type="term" value="F:metallopeptidase activity"/>
    <property type="evidence" value="ECO:0007669"/>
    <property type="project" value="InterPro"/>
</dbReference>
<dbReference type="Proteomes" id="UP000305539">
    <property type="component" value="Unassembled WGS sequence"/>
</dbReference>
<gene>
    <name evidence="1" type="ORF">FAZ69_13415</name>
</gene>
<dbReference type="Gene3D" id="3.40.390.10">
    <property type="entry name" value="Collagenase (Catalytic Domain)"/>
    <property type="match status" value="1"/>
</dbReference>
<proteinExistence type="predicted"/>
<evidence type="ECO:0008006" key="3">
    <source>
        <dbReference type="Google" id="ProtNLM"/>
    </source>
</evidence>
<protein>
    <recommendedName>
        <fullName evidence="3">Lysine-specific metallo-endopeptidase domain-containing protein</fullName>
    </recommendedName>
</protein>
<organism evidence="1 2">
    <name type="scientific">Trinickia terrae</name>
    <dbReference type="NCBI Taxonomy" id="2571161"/>
    <lineage>
        <taxon>Bacteria</taxon>
        <taxon>Pseudomonadati</taxon>
        <taxon>Pseudomonadota</taxon>
        <taxon>Betaproteobacteria</taxon>
        <taxon>Burkholderiales</taxon>
        <taxon>Burkholderiaceae</taxon>
        <taxon>Trinickia</taxon>
    </lineage>
</organism>
<dbReference type="SUPFAM" id="SSF55486">
    <property type="entry name" value="Metalloproteases ('zincins'), catalytic domain"/>
    <property type="match status" value="1"/>
</dbReference>